<accession>A0AAW9EGH6</accession>
<feature type="transmembrane region" description="Helical" evidence="2">
    <location>
        <begin position="27"/>
        <end position="46"/>
    </location>
</feature>
<dbReference type="GO" id="GO:0010043">
    <property type="term" value="P:response to zinc ion"/>
    <property type="evidence" value="ECO:0007669"/>
    <property type="project" value="TreeGrafter"/>
</dbReference>
<evidence type="ECO:0000313" key="3">
    <source>
        <dbReference type="EMBL" id="MDX7018996.1"/>
    </source>
</evidence>
<dbReference type="Proteomes" id="UP001279012">
    <property type="component" value="Unassembled WGS sequence"/>
</dbReference>
<dbReference type="PANTHER" id="PTHR30477">
    <property type="entry name" value="ABC-TRANSPORTER METAL-BINDING PROTEIN"/>
    <property type="match status" value="1"/>
</dbReference>
<keyword evidence="1" id="KW-0813">Transport</keyword>
<reference evidence="3" key="1">
    <citation type="submission" date="2023-11" db="EMBL/GenBank/DDBJ databases">
        <title>Detection of rare carbapenemases in Enterobacterales - comparison of two colorimetric and two CIM-based carbapenemase assays.</title>
        <authorList>
            <person name="Schaffarczyk L."/>
            <person name="Noster J."/>
            <person name="Stelzer Y."/>
            <person name="Sattler J."/>
            <person name="Gatermann S."/>
            <person name="Hamprecht A."/>
        </authorList>
    </citation>
    <scope>NUCLEOTIDE SEQUENCE</scope>
    <source>
        <strain evidence="3">CIM-Cont-037</strain>
    </source>
</reference>
<evidence type="ECO:0000313" key="4">
    <source>
        <dbReference type="Proteomes" id="UP001279012"/>
    </source>
</evidence>
<organism evidence="3 4">
    <name type="scientific">Klebsiella aerogenes</name>
    <name type="common">Enterobacter aerogenes</name>
    <dbReference type="NCBI Taxonomy" id="548"/>
    <lineage>
        <taxon>Bacteria</taxon>
        <taxon>Pseudomonadati</taxon>
        <taxon>Pseudomonadota</taxon>
        <taxon>Gammaproteobacteria</taxon>
        <taxon>Enterobacterales</taxon>
        <taxon>Enterobacteriaceae</taxon>
        <taxon>Klebsiella/Raoultella group</taxon>
        <taxon>Klebsiella</taxon>
    </lineage>
</organism>
<name>A0AAW9EGH6_KLEAE</name>
<sequence>RMITLAILFSVISSVIGTFISFHIDGATGPSIVLTQAVFFIIALLCNQIKLAKIKRQTKPANA</sequence>
<feature type="non-terminal residue" evidence="3">
    <location>
        <position position="1"/>
    </location>
</feature>
<comment type="similarity">
    <text evidence="1">Belongs to the ABC-3 integral membrane protein family.</text>
</comment>
<comment type="caution">
    <text evidence="3">The sequence shown here is derived from an EMBL/GenBank/DDBJ whole genome shotgun (WGS) entry which is preliminary data.</text>
</comment>
<evidence type="ECO:0000256" key="1">
    <source>
        <dbReference type="RuleBase" id="RU003943"/>
    </source>
</evidence>
<comment type="subcellular location">
    <subcellularLocation>
        <location evidence="1">Cell membrane</location>
        <topology evidence="1">Multi-pass membrane protein</topology>
    </subcellularLocation>
</comment>
<dbReference type="EMBL" id="JAWZZT010001561">
    <property type="protein sequence ID" value="MDX7018996.1"/>
    <property type="molecule type" value="Genomic_DNA"/>
</dbReference>
<proteinExistence type="inferred from homology"/>
<dbReference type="AlphaFoldDB" id="A0AAW9EGH6"/>
<dbReference type="GO" id="GO:0043190">
    <property type="term" value="C:ATP-binding cassette (ABC) transporter complex"/>
    <property type="evidence" value="ECO:0007669"/>
    <property type="project" value="InterPro"/>
</dbReference>
<keyword evidence="2" id="KW-0472">Membrane</keyword>
<evidence type="ECO:0000256" key="2">
    <source>
        <dbReference type="SAM" id="Phobius"/>
    </source>
</evidence>
<dbReference type="GO" id="GO:0055085">
    <property type="term" value="P:transmembrane transport"/>
    <property type="evidence" value="ECO:0007669"/>
    <property type="project" value="InterPro"/>
</dbReference>
<keyword evidence="2" id="KW-1133">Transmembrane helix</keyword>
<gene>
    <name evidence="3" type="ORF">SJ059_31715</name>
</gene>
<protein>
    <submittedName>
        <fullName evidence="3">Metal ABC transporter permease</fullName>
    </submittedName>
</protein>
<keyword evidence="1 2" id="KW-0812">Transmembrane</keyword>
<dbReference type="InterPro" id="IPR001626">
    <property type="entry name" value="ABC_TroCD"/>
</dbReference>
<dbReference type="Pfam" id="PF00950">
    <property type="entry name" value="ABC-3"/>
    <property type="match status" value="1"/>
</dbReference>
<dbReference type="PANTHER" id="PTHR30477:SF24">
    <property type="entry name" value="IRON TRANSPORT SYSTEM MEMBRANE PROTEIN HI_0359-RELATED"/>
    <property type="match status" value="1"/>
</dbReference>